<feature type="transmembrane region" description="Helical" evidence="1">
    <location>
        <begin position="7"/>
        <end position="30"/>
    </location>
</feature>
<evidence type="ECO:0000256" key="1">
    <source>
        <dbReference type="SAM" id="Phobius"/>
    </source>
</evidence>
<keyword evidence="1" id="KW-0812">Transmembrane</keyword>
<sequence length="134" mass="14022">MAGFMGLMVAADAHFALLATIVIIIVKIVMKTGYSASVGEAVYGGGTSSLWSYSSISSINSVLVIRVFELPDDREFNGRPIFLHPSNNVLQEASSKASSYAISSSKGSLASLIAAPNSMFGLDHTVSWTSNASG</sequence>
<gene>
    <name evidence="2" type="ORF">AGERDE_LOCUS3296</name>
</gene>
<accession>A0A9N8WC48</accession>
<dbReference type="Proteomes" id="UP000789831">
    <property type="component" value="Unassembled WGS sequence"/>
</dbReference>
<proteinExistence type="predicted"/>
<comment type="caution">
    <text evidence="2">The sequence shown here is derived from an EMBL/GenBank/DDBJ whole genome shotgun (WGS) entry which is preliminary data.</text>
</comment>
<evidence type="ECO:0000313" key="3">
    <source>
        <dbReference type="Proteomes" id="UP000789831"/>
    </source>
</evidence>
<organism evidence="2 3">
    <name type="scientific">Ambispora gerdemannii</name>
    <dbReference type="NCBI Taxonomy" id="144530"/>
    <lineage>
        <taxon>Eukaryota</taxon>
        <taxon>Fungi</taxon>
        <taxon>Fungi incertae sedis</taxon>
        <taxon>Mucoromycota</taxon>
        <taxon>Glomeromycotina</taxon>
        <taxon>Glomeromycetes</taxon>
        <taxon>Archaeosporales</taxon>
        <taxon>Ambisporaceae</taxon>
        <taxon>Ambispora</taxon>
    </lineage>
</organism>
<protein>
    <submittedName>
        <fullName evidence="2">5130_t:CDS:1</fullName>
    </submittedName>
</protein>
<keyword evidence="3" id="KW-1185">Reference proteome</keyword>
<evidence type="ECO:0000313" key="2">
    <source>
        <dbReference type="EMBL" id="CAG8482230.1"/>
    </source>
</evidence>
<keyword evidence="1" id="KW-0472">Membrane</keyword>
<reference evidence="2" key="1">
    <citation type="submission" date="2021-06" db="EMBL/GenBank/DDBJ databases">
        <authorList>
            <person name="Kallberg Y."/>
            <person name="Tangrot J."/>
            <person name="Rosling A."/>
        </authorList>
    </citation>
    <scope>NUCLEOTIDE SEQUENCE</scope>
    <source>
        <strain evidence="2">MT106</strain>
    </source>
</reference>
<keyword evidence="1" id="KW-1133">Transmembrane helix</keyword>
<dbReference type="EMBL" id="CAJVPL010000315">
    <property type="protein sequence ID" value="CAG8482230.1"/>
    <property type="molecule type" value="Genomic_DNA"/>
</dbReference>
<name>A0A9N8WC48_9GLOM</name>
<dbReference type="AlphaFoldDB" id="A0A9N8WC48"/>